<evidence type="ECO:0000256" key="6">
    <source>
        <dbReference type="ARBA" id="ARBA00009320"/>
    </source>
</evidence>
<keyword evidence="10 16" id="KW-0663">Pyridoxal phosphate</keyword>
<dbReference type="Proteomes" id="UP000220102">
    <property type="component" value="Unassembled WGS sequence"/>
</dbReference>
<comment type="pathway">
    <text evidence="4 17">Amino-acid biosynthesis; L-valine biosynthesis; L-valine from pyruvate: step 4/4.</text>
</comment>
<comment type="similarity">
    <text evidence="6 15">Belongs to the class-IV pyridoxal-phosphate-dependent aminotransferase family.</text>
</comment>
<evidence type="ECO:0000256" key="12">
    <source>
        <dbReference type="ARBA" id="ARBA00048212"/>
    </source>
</evidence>
<accession>A0A2A8CYF8</accession>
<evidence type="ECO:0000256" key="4">
    <source>
        <dbReference type="ARBA" id="ARBA00004931"/>
    </source>
</evidence>
<dbReference type="Gene3D" id="3.20.10.10">
    <property type="entry name" value="D-amino Acid Aminotransferase, subunit A, domain 2"/>
    <property type="match status" value="1"/>
</dbReference>
<keyword evidence="8 17" id="KW-0028">Amino-acid biosynthesis</keyword>
<dbReference type="EMBL" id="PDEQ01000004">
    <property type="protein sequence ID" value="PEN13686.1"/>
    <property type="molecule type" value="Genomic_DNA"/>
</dbReference>
<keyword evidence="19" id="KW-1185">Reference proteome</keyword>
<evidence type="ECO:0000256" key="3">
    <source>
        <dbReference type="ARBA" id="ARBA00004824"/>
    </source>
</evidence>
<evidence type="ECO:0000256" key="15">
    <source>
        <dbReference type="RuleBase" id="RU004106"/>
    </source>
</evidence>
<dbReference type="NCBIfam" id="TIGR01122">
    <property type="entry name" value="ilvE_I"/>
    <property type="match status" value="1"/>
</dbReference>
<comment type="catalytic activity">
    <reaction evidence="12 17">
        <text>L-valine + 2-oxoglutarate = 3-methyl-2-oxobutanoate + L-glutamate</text>
        <dbReference type="Rhea" id="RHEA:24813"/>
        <dbReference type="ChEBI" id="CHEBI:11851"/>
        <dbReference type="ChEBI" id="CHEBI:16810"/>
        <dbReference type="ChEBI" id="CHEBI:29985"/>
        <dbReference type="ChEBI" id="CHEBI:57762"/>
        <dbReference type="EC" id="2.6.1.42"/>
    </reaction>
</comment>
<comment type="catalytic activity">
    <reaction evidence="13 17">
        <text>L-isoleucine + 2-oxoglutarate = (S)-3-methyl-2-oxopentanoate + L-glutamate</text>
        <dbReference type="Rhea" id="RHEA:24801"/>
        <dbReference type="ChEBI" id="CHEBI:16810"/>
        <dbReference type="ChEBI" id="CHEBI:29985"/>
        <dbReference type="ChEBI" id="CHEBI:35146"/>
        <dbReference type="ChEBI" id="CHEBI:58045"/>
        <dbReference type="EC" id="2.6.1.42"/>
    </reaction>
</comment>
<dbReference type="GO" id="GO:0052655">
    <property type="term" value="F:L-valine-2-oxoglutarate transaminase activity"/>
    <property type="evidence" value="ECO:0007669"/>
    <property type="project" value="RHEA"/>
</dbReference>
<dbReference type="Pfam" id="PF01063">
    <property type="entry name" value="Aminotran_4"/>
    <property type="match status" value="1"/>
</dbReference>
<dbReference type="GO" id="GO:0052656">
    <property type="term" value="F:L-isoleucine-2-oxoglutarate transaminase activity"/>
    <property type="evidence" value="ECO:0007669"/>
    <property type="project" value="RHEA"/>
</dbReference>
<dbReference type="InterPro" id="IPR018300">
    <property type="entry name" value="Aminotrans_IV_CS"/>
</dbReference>
<dbReference type="PANTHER" id="PTHR42743">
    <property type="entry name" value="AMINO-ACID AMINOTRANSFERASE"/>
    <property type="match status" value="1"/>
</dbReference>
<dbReference type="RefSeq" id="WP_098075607.1">
    <property type="nucleotide sequence ID" value="NZ_PDEQ01000004.1"/>
</dbReference>
<dbReference type="InterPro" id="IPR001544">
    <property type="entry name" value="Aminotrans_IV"/>
</dbReference>
<comment type="caution">
    <text evidence="18">The sequence shown here is derived from an EMBL/GenBank/DDBJ whole genome shotgun (WGS) entry which is preliminary data.</text>
</comment>
<dbReference type="EC" id="2.6.1.42" evidence="17"/>
<keyword evidence="11 17" id="KW-0100">Branched-chain amino acid biosynthesis</keyword>
<comment type="cofactor">
    <cofactor evidence="1 16">
        <name>pyridoxal 5'-phosphate</name>
        <dbReference type="ChEBI" id="CHEBI:597326"/>
    </cofactor>
</comment>
<dbReference type="SUPFAM" id="SSF56752">
    <property type="entry name" value="D-aminoacid aminotransferase-like PLP-dependent enzymes"/>
    <property type="match status" value="1"/>
</dbReference>
<dbReference type="PROSITE" id="PS00770">
    <property type="entry name" value="AA_TRANSFER_CLASS_4"/>
    <property type="match status" value="1"/>
</dbReference>
<evidence type="ECO:0000256" key="5">
    <source>
        <dbReference type="ARBA" id="ARBA00005072"/>
    </source>
</evidence>
<protein>
    <recommendedName>
        <fullName evidence="17">Branched-chain-amino-acid aminotransferase</fullName>
        <shortName evidence="17">BCAT</shortName>
        <ecNumber evidence="17">2.6.1.42</ecNumber>
    </recommendedName>
</protein>
<dbReference type="GO" id="GO:0005829">
    <property type="term" value="C:cytosol"/>
    <property type="evidence" value="ECO:0007669"/>
    <property type="project" value="TreeGrafter"/>
</dbReference>
<comment type="pathway">
    <text evidence="5 17">Amino-acid biosynthesis; L-leucine biosynthesis; L-leucine from 3-methyl-2-oxobutanoate: step 4/4.</text>
</comment>
<reference evidence="18 19" key="1">
    <citation type="submission" date="2017-10" db="EMBL/GenBank/DDBJ databases">
        <title>Draft genome of Longibacter Salinarum.</title>
        <authorList>
            <person name="Goh K.M."/>
            <person name="Shamsir M.S."/>
            <person name="Lim S.W."/>
        </authorList>
    </citation>
    <scope>NUCLEOTIDE SEQUENCE [LARGE SCALE GENOMIC DNA]</scope>
    <source>
        <strain evidence="18 19">KCTC 52045</strain>
    </source>
</reference>
<dbReference type="GO" id="GO:0052654">
    <property type="term" value="F:L-leucine-2-oxoglutarate transaminase activity"/>
    <property type="evidence" value="ECO:0007669"/>
    <property type="project" value="RHEA"/>
</dbReference>
<name>A0A2A8CYF8_9BACT</name>
<evidence type="ECO:0000256" key="7">
    <source>
        <dbReference type="ARBA" id="ARBA00022576"/>
    </source>
</evidence>
<comment type="function">
    <text evidence="2 17">Acts on leucine, isoleucine and valine.</text>
</comment>
<dbReference type="AlphaFoldDB" id="A0A2A8CYF8"/>
<dbReference type="FunFam" id="3.20.10.10:FF:000001">
    <property type="entry name" value="Branched-chain-amino-acid aminotransferase"/>
    <property type="match status" value="1"/>
</dbReference>
<dbReference type="GO" id="GO:0009097">
    <property type="term" value="P:isoleucine biosynthetic process"/>
    <property type="evidence" value="ECO:0007669"/>
    <property type="project" value="UniProtKB-UniPathway"/>
</dbReference>
<evidence type="ECO:0000256" key="10">
    <source>
        <dbReference type="ARBA" id="ARBA00022898"/>
    </source>
</evidence>
<dbReference type="UniPathway" id="UPA00049">
    <property type="reaction ID" value="UER00062"/>
</dbReference>
<proteinExistence type="inferred from homology"/>
<evidence type="ECO:0000256" key="1">
    <source>
        <dbReference type="ARBA" id="ARBA00001933"/>
    </source>
</evidence>
<evidence type="ECO:0000256" key="2">
    <source>
        <dbReference type="ARBA" id="ARBA00003109"/>
    </source>
</evidence>
<keyword evidence="9 17" id="KW-0808">Transferase</keyword>
<dbReference type="InterPro" id="IPR043132">
    <property type="entry name" value="BCAT-like_C"/>
</dbReference>
<dbReference type="GO" id="GO:0009099">
    <property type="term" value="P:L-valine biosynthetic process"/>
    <property type="evidence" value="ECO:0007669"/>
    <property type="project" value="UniProtKB-UniPathway"/>
</dbReference>
<evidence type="ECO:0000313" key="19">
    <source>
        <dbReference type="Proteomes" id="UP000220102"/>
    </source>
</evidence>
<evidence type="ECO:0000313" key="18">
    <source>
        <dbReference type="EMBL" id="PEN13686.1"/>
    </source>
</evidence>
<dbReference type="CDD" id="cd01557">
    <property type="entry name" value="BCAT_beta_family"/>
    <property type="match status" value="1"/>
</dbReference>
<comment type="pathway">
    <text evidence="3 17">Amino-acid biosynthesis; L-isoleucine biosynthesis; L-isoleucine from 2-oxobutanoate: step 4/4.</text>
</comment>
<dbReference type="InterPro" id="IPR050571">
    <property type="entry name" value="Class-IV_PLP-Dep_Aminotrnsfr"/>
</dbReference>
<dbReference type="InterPro" id="IPR005785">
    <property type="entry name" value="B_amino_transI"/>
</dbReference>
<dbReference type="UniPathway" id="UPA00047">
    <property type="reaction ID" value="UER00058"/>
</dbReference>
<evidence type="ECO:0000256" key="17">
    <source>
        <dbReference type="RuleBase" id="RU364094"/>
    </source>
</evidence>
<dbReference type="InterPro" id="IPR036038">
    <property type="entry name" value="Aminotransferase-like"/>
</dbReference>
<evidence type="ECO:0000256" key="16">
    <source>
        <dbReference type="RuleBase" id="RU004516"/>
    </source>
</evidence>
<dbReference type="UniPathway" id="UPA00048">
    <property type="reaction ID" value="UER00073"/>
</dbReference>
<evidence type="ECO:0000256" key="11">
    <source>
        <dbReference type="ARBA" id="ARBA00023304"/>
    </source>
</evidence>
<evidence type="ECO:0000256" key="9">
    <source>
        <dbReference type="ARBA" id="ARBA00022679"/>
    </source>
</evidence>
<comment type="catalytic activity">
    <reaction evidence="14 17">
        <text>L-leucine + 2-oxoglutarate = 4-methyl-2-oxopentanoate + L-glutamate</text>
        <dbReference type="Rhea" id="RHEA:18321"/>
        <dbReference type="ChEBI" id="CHEBI:16810"/>
        <dbReference type="ChEBI" id="CHEBI:17865"/>
        <dbReference type="ChEBI" id="CHEBI:29985"/>
        <dbReference type="ChEBI" id="CHEBI:57427"/>
        <dbReference type="EC" id="2.6.1.42"/>
    </reaction>
</comment>
<sequence length="314" mass="34986">MKKPDIWFNGEFVPYEEANIHVLSHVVHYGSSVFEGIRCYNTDEGSAIFRLEEHMKRLVDSAKVHRMETQYSVDELCDAVVDTVERSGMESCYIRPVTFRGMGPMGVNPLQNKVETFIAVWEWGTYLGDEALEEGVDVEVANWNRMAPNTLPAMAKAGGNYLNASLVKMNALKNGMHEGIMLNTNGYLAEGSGENLFIVRDGEIYTAPVGLSILPGITRDSIITLAREKGYSIEEKMVPREALYIADELFFTGTAAEVTPIRSVDHYTVGDGVRGEITEDLQSAYFDIVHNGNDPHDWLTFVDVEEPEEAAATM</sequence>
<gene>
    <name evidence="17" type="primary">ilvE</name>
    <name evidence="18" type="ORF">CRI94_10150</name>
</gene>
<dbReference type="Gene3D" id="3.30.470.10">
    <property type="match status" value="1"/>
</dbReference>
<evidence type="ECO:0000256" key="14">
    <source>
        <dbReference type="ARBA" id="ARBA00049229"/>
    </source>
</evidence>
<dbReference type="InterPro" id="IPR033939">
    <property type="entry name" value="BCAT_family"/>
</dbReference>
<keyword evidence="7 17" id="KW-0032">Aminotransferase</keyword>
<dbReference type="OrthoDB" id="9804984at2"/>
<dbReference type="InterPro" id="IPR043131">
    <property type="entry name" value="BCAT-like_N"/>
</dbReference>
<evidence type="ECO:0000256" key="8">
    <source>
        <dbReference type="ARBA" id="ARBA00022605"/>
    </source>
</evidence>
<evidence type="ECO:0000256" key="13">
    <source>
        <dbReference type="ARBA" id="ARBA00048798"/>
    </source>
</evidence>
<organism evidence="18 19">
    <name type="scientific">Longibacter salinarum</name>
    <dbReference type="NCBI Taxonomy" id="1850348"/>
    <lineage>
        <taxon>Bacteria</taxon>
        <taxon>Pseudomonadati</taxon>
        <taxon>Rhodothermota</taxon>
        <taxon>Rhodothermia</taxon>
        <taxon>Rhodothermales</taxon>
        <taxon>Salisaetaceae</taxon>
        <taxon>Longibacter</taxon>
    </lineage>
</organism>
<dbReference type="NCBIfam" id="NF005146">
    <property type="entry name" value="PRK06606.1"/>
    <property type="match status" value="1"/>
</dbReference>
<dbReference type="GO" id="GO:0009098">
    <property type="term" value="P:L-leucine biosynthetic process"/>
    <property type="evidence" value="ECO:0007669"/>
    <property type="project" value="UniProtKB-UniPathway"/>
</dbReference>
<dbReference type="PANTHER" id="PTHR42743:SF11">
    <property type="entry name" value="AMINODEOXYCHORISMATE LYASE"/>
    <property type="match status" value="1"/>
</dbReference>